<sequence>MSDNIEDPKTWLCLGTNYKQCKTCLHAMKRTADCHVIPCYIDGKLDSGTKKVPKISCMQFCGIVNALLNILEGGTICVHLHSSLHGQFLQQTASKLRDLLPTGSVYSNTYAFVKEMHHIYFSVLPAGRGGRRMSTFDFKVKFPRTVGLEAPQQGEISTCLGNALSGETQHYPHIFEKDPDFIRGGVLPGSFGENMQRQIKAVCERDIEKAAGSNRAEKFANHTIRMIIGYICTFAMNRGGCIYLGLGEEKKSHACGSSEAKEDDLVCTDRYRCDGIKLDEDEMNIFTQKLQDKLNTQMFSDPETQNLFDKIIKVEFLVVKDKEDCDKDSRVVKISVSYFHGILCPDASGPLAFKVKGGGGRSEVVRVPYFEWKSVFYQPGMQT</sequence>
<keyword evidence="2" id="KW-1185">Reference proteome</keyword>
<evidence type="ECO:0000313" key="1">
    <source>
        <dbReference type="EMBL" id="KAK7098888.1"/>
    </source>
</evidence>
<comment type="caution">
    <text evidence="1">The sequence shown here is derived from an EMBL/GenBank/DDBJ whole genome shotgun (WGS) entry which is preliminary data.</text>
</comment>
<dbReference type="AlphaFoldDB" id="A0AAN9B494"/>
<dbReference type="EMBL" id="JBAMIC010000012">
    <property type="protein sequence ID" value="KAK7098888.1"/>
    <property type="molecule type" value="Genomic_DNA"/>
</dbReference>
<gene>
    <name evidence="1" type="ORF">V1264_003105</name>
</gene>
<protein>
    <submittedName>
        <fullName evidence="1">Uncharacterized protein</fullName>
    </submittedName>
</protein>
<evidence type="ECO:0000313" key="2">
    <source>
        <dbReference type="Proteomes" id="UP001374579"/>
    </source>
</evidence>
<reference evidence="1 2" key="1">
    <citation type="submission" date="2024-02" db="EMBL/GenBank/DDBJ databases">
        <title>Chromosome-scale genome assembly of the rough periwinkle Littorina saxatilis.</title>
        <authorList>
            <person name="De Jode A."/>
            <person name="Faria R."/>
            <person name="Formenti G."/>
            <person name="Sims Y."/>
            <person name="Smith T.P."/>
            <person name="Tracey A."/>
            <person name="Wood J.M.D."/>
            <person name="Zagrodzka Z.B."/>
            <person name="Johannesson K."/>
            <person name="Butlin R.K."/>
            <person name="Leder E.H."/>
        </authorList>
    </citation>
    <scope>NUCLEOTIDE SEQUENCE [LARGE SCALE GENOMIC DNA]</scope>
    <source>
        <strain evidence="1">Snail1</strain>
        <tissue evidence="1">Muscle</tissue>
    </source>
</reference>
<name>A0AAN9B494_9CAEN</name>
<dbReference type="Proteomes" id="UP001374579">
    <property type="component" value="Unassembled WGS sequence"/>
</dbReference>
<accession>A0AAN9B494</accession>
<organism evidence="1 2">
    <name type="scientific">Littorina saxatilis</name>
    <dbReference type="NCBI Taxonomy" id="31220"/>
    <lineage>
        <taxon>Eukaryota</taxon>
        <taxon>Metazoa</taxon>
        <taxon>Spiralia</taxon>
        <taxon>Lophotrochozoa</taxon>
        <taxon>Mollusca</taxon>
        <taxon>Gastropoda</taxon>
        <taxon>Caenogastropoda</taxon>
        <taxon>Littorinimorpha</taxon>
        <taxon>Littorinoidea</taxon>
        <taxon>Littorinidae</taxon>
        <taxon>Littorina</taxon>
    </lineage>
</organism>
<proteinExistence type="predicted"/>